<dbReference type="EMBL" id="CATQJL010000305">
    <property type="protein sequence ID" value="CAJ0601162.1"/>
    <property type="molecule type" value="Genomic_DNA"/>
</dbReference>
<evidence type="ECO:0000313" key="2">
    <source>
        <dbReference type="Proteomes" id="UP001176961"/>
    </source>
</evidence>
<reference evidence="1" key="1">
    <citation type="submission" date="2023-07" db="EMBL/GenBank/DDBJ databases">
        <authorList>
            <consortium name="CYATHOMIX"/>
        </authorList>
    </citation>
    <scope>NUCLEOTIDE SEQUENCE</scope>
    <source>
        <strain evidence="1">N/A</strain>
    </source>
</reference>
<accession>A0AA36M924</accession>
<gene>
    <name evidence="1" type="ORF">CYNAS_LOCUS13145</name>
</gene>
<keyword evidence="2" id="KW-1185">Reference proteome</keyword>
<dbReference type="AlphaFoldDB" id="A0AA36M924"/>
<protein>
    <submittedName>
        <fullName evidence="1">Uncharacterized protein</fullName>
    </submittedName>
</protein>
<comment type="caution">
    <text evidence="1">The sequence shown here is derived from an EMBL/GenBank/DDBJ whole genome shotgun (WGS) entry which is preliminary data.</text>
</comment>
<organism evidence="1 2">
    <name type="scientific">Cylicocyclus nassatus</name>
    <name type="common">Nematode worm</name>
    <dbReference type="NCBI Taxonomy" id="53992"/>
    <lineage>
        <taxon>Eukaryota</taxon>
        <taxon>Metazoa</taxon>
        <taxon>Ecdysozoa</taxon>
        <taxon>Nematoda</taxon>
        <taxon>Chromadorea</taxon>
        <taxon>Rhabditida</taxon>
        <taxon>Rhabditina</taxon>
        <taxon>Rhabditomorpha</taxon>
        <taxon>Strongyloidea</taxon>
        <taxon>Strongylidae</taxon>
        <taxon>Cylicocyclus</taxon>
    </lineage>
</organism>
<dbReference type="Proteomes" id="UP001176961">
    <property type="component" value="Unassembled WGS sequence"/>
</dbReference>
<proteinExistence type="predicted"/>
<name>A0AA36M924_CYLNA</name>
<dbReference type="InterPro" id="IPR013283">
    <property type="entry name" value="RLI1"/>
</dbReference>
<evidence type="ECO:0000313" key="1">
    <source>
        <dbReference type="EMBL" id="CAJ0601162.1"/>
    </source>
</evidence>
<sequence>MNGLNGFIRTENTQFLDDNLTFKVSEQSDEYPAISKKLGSFELDVEAGDFSDSDIIVMIGENGTGKTTMIRSGKAFMNICYKLQKISPKCENVTEVRKNVARKH</sequence>
<dbReference type="PANTHER" id="PTHR19248">
    <property type="entry name" value="ATP-BINDING TRANSPORT PROTEIN-RELATED"/>
    <property type="match status" value="1"/>
</dbReference>